<reference evidence="1" key="1">
    <citation type="submission" date="2016-06" db="EMBL/GenBank/DDBJ databases">
        <authorList>
            <person name="Van Tyne D."/>
        </authorList>
    </citation>
    <scope>NUCLEOTIDE SEQUENCE</scope>
    <source>
        <strain evidence="1">JM9A</strain>
    </source>
</reference>
<dbReference type="Pfam" id="PF12643">
    <property type="entry name" value="MazG-like"/>
    <property type="match status" value="1"/>
</dbReference>
<dbReference type="EMBL" id="MAEI02000001">
    <property type="protein sequence ID" value="MEO1780889.1"/>
    <property type="molecule type" value="Genomic_DNA"/>
</dbReference>
<dbReference type="PANTHER" id="PTHR46523">
    <property type="entry name" value="DCTP PYROPHOSPHATASE 1"/>
    <property type="match status" value="1"/>
</dbReference>
<dbReference type="InterPro" id="IPR025984">
    <property type="entry name" value="DCTPP"/>
</dbReference>
<dbReference type="InterPro" id="IPR052555">
    <property type="entry name" value="dCTP_Pyrophosphatase"/>
</dbReference>
<evidence type="ECO:0000313" key="1">
    <source>
        <dbReference type="EMBL" id="MEO1780889.1"/>
    </source>
</evidence>
<reference evidence="1" key="2">
    <citation type="submission" date="2024-02" db="EMBL/GenBank/DDBJ databases">
        <title>The Genome Sequence of Enterococcus diestrammenae JM9A.</title>
        <authorList>
            <person name="Earl A."/>
            <person name="Manson A."/>
            <person name="Gilmore M."/>
            <person name="Sanders J."/>
            <person name="Shea T."/>
            <person name="Howe W."/>
            <person name="Livny J."/>
            <person name="Cuomo C."/>
            <person name="Neafsey D."/>
            <person name="Birren B."/>
        </authorList>
    </citation>
    <scope>NUCLEOTIDE SEQUENCE</scope>
    <source>
        <strain evidence="1">JM9A</strain>
    </source>
</reference>
<proteinExistence type="predicted"/>
<dbReference type="RefSeq" id="WP_161870520.1">
    <property type="nucleotide sequence ID" value="NZ_MAEI02000001.1"/>
</dbReference>
<dbReference type="Gene3D" id="1.10.287.1080">
    <property type="entry name" value="MazG-like"/>
    <property type="match status" value="1"/>
</dbReference>
<gene>
    <name evidence="1" type="ORF">BAU18_000467</name>
</gene>
<accession>A0ABV0F0R9</accession>
<name>A0ABV0F0R9_9ENTE</name>
<keyword evidence="2" id="KW-1185">Reference proteome</keyword>
<evidence type="ECO:0000313" key="2">
    <source>
        <dbReference type="Proteomes" id="UP001429357"/>
    </source>
</evidence>
<dbReference type="CDD" id="cd11537">
    <property type="entry name" value="NTP-PPase_RS21-C6_like"/>
    <property type="match status" value="1"/>
</dbReference>
<protein>
    <submittedName>
        <fullName evidence="1">MazG nucleotide pyrophosphohydrolase</fullName>
    </submittedName>
</protein>
<comment type="caution">
    <text evidence="1">The sequence shown here is derived from an EMBL/GenBank/DDBJ whole genome shotgun (WGS) entry which is preliminary data.</text>
</comment>
<dbReference type="PIRSF" id="PIRSF029826">
    <property type="entry name" value="UCP029826_pph"/>
    <property type="match status" value="1"/>
</dbReference>
<organism evidence="1 2">
    <name type="scientific">Enterococcus diestrammenae</name>
    <dbReference type="NCBI Taxonomy" id="1155073"/>
    <lineage>
        <taxon>Bacteria</taxon>
        <taxon>Bacillati</taxon>
        <taxon>Bacillota</taxon>
        <taxon>Bacilli</taxon>
        <taxon>Lactobacillales</taxon>
        <taxon>Enterococcaceae</taxon>
        <taxon>Enterococcus</taxon>
    </lineage>
</organism>
<dbReference type="SUPFAM" id="SSF101386">
    <property type="entry name" value="all-alpha NTP pyrophosphatases"/>
    <property type="match status" value="1"/>
</dbReference>
<dbReference type="PANTHER" id="PTHR46523:SF1">
    <property type="entry name" value="DCTP PYROPHOSPHATASE 1"/>
    <property type="match status" value="1"/>
</dbReference>
<sequence length="106" mass="12273">MTKVKESMALINQFRDERNWRQFHNEKDLAISISLEANELLEIFQWRTAAEAKVDQEHLKEEIADVLIYAYMMADNLGFDIDEIIAEKLVKNAIKYPVATSKGKKG</sequence>
<dbReference type="Proteomes" id="UP001429357">
    <property type="component" value="Unassembled WGS sequence"/>
</dbReference>